<proteinExistence type="predicted"/>
<name>A0A2U8GNV6_9RHOO</name>
<organism evidence="1 2">
    <name type="scientific">Parazoarcus communis</name>
    <dbReference type="NCBI Taxonomy" id="41977"/>
    <lineage>
        <taxon>Bacteria</taxon>
        <taxon>Pseudomonadati</taxon>
        <taxon>Pseudomonadota</taxon>
        <taxon>Betaproteobacteria</taxon>
        <taxon>Rhodocyclales</taxon>
        <taxon>Zoogloeaceae</taxon>
        <taxon>Parazoarcus</taxon>
    </lineage>
</organism>
<gene>
    <name evidence="1" type="ORF">CEW83_04980</name>
</gene>
<accession>A0A2U8GNV6</accession>
<evidence type="ECO:0000313" key="2">
    <source>
        <dbReference type="Proteomes" id="UP000244930"/>
    </source>
</evidence>
<dbReference type="AlphaFoldDB" id="A0A2U8GNV6"/>
<dbReference type="Proteomes" id="UP000244930">
    <property type="component" value="Chromosome"/>
</dbReference>
<dbReference type="KEGG" id="acom:CEW83_04980"/>
<evidence type="ECO:0000313" key="1">
    <source>
        <dbReference type="EMBL" id="AWI74646.1"/>
    </source>
</evidence>
<protein>
    <submittedName>
        <fullName evidence="1">Uncharacterized protein</fullName>
    </submittedName>
</protein>
<sequence>MDKSPFTIEIAQTFHRRIASIVDRVQVGIWNVGTRDLLGFDSDFGFGQQHGFQSLVLKTCHRSTRLRLPWETLLGDSAEDRKSVDEAIENAIKALT</sequence>
<keyword evidence="2" id="KW-1185">Reference proteome</keyword>
<reference evidence="1 2" key="1">
    <citation type="submission" date="2017-06" db="EMBL/GenBank/DDBJ databases">
        <title>Azoarcus.</title>
        <authorList>
            <person name="Woo J.-H."/>
            <person name="Kim H.-S."/>
        </authorList>
    </citation>
    <scope>NUCLEOTIDE SEQUENCE [LARGE SCALE GENOMIC DNA]</scope>
    <source>
        <strain evidence="1 2">TSPY31</strain>
    </source>
</reference>
<dbReference type="RefSeq" id="WP_108948352.1">
    <property type="nucleotide sequence ID" value="NZ_CP022187.1"/>
</dbReference>
<dbReference type="EMBL" id="CP022187">
    <property type="protein sequence ID" value="AWI74646.1"/>
    <property type="molecule type" value="Genomic_DNA"/>
</dbReference>